<feature type="compositionally biased region" description="Polar residues" evidence="1">
    <location>
        <begin position="50"/>
        <end position="63"/>
    </location>
</feature>
<feature type="region of interest" description="Disordered" evidence="1">
    <location>
        <begin position="50"/>
        <end position="69"/>
    </location>
</feature>
<dbReference type="EMBL" id="FOVD01000001">
    <property type="protein sequence ID" value="SFN08386.1"/>
    <property type="molecule type" value="Genomic_DNA"/>
</dbReference>
<reference evidence="3" key="1">
    <citation type="submission" date="2016-10" db="EMBL/GenBank/DDBJ databases">
        <authorList>
            <person name="Varghese N."/>
            <person name="Submissions S."/>
        </authorList>
    </citation>
    <scope>NUCLEOTIDE SEQUENCE [LARGE SCALE GENOMIC DNA]</scope>
    <source>
        <strain evidence="3">DSM 25575</strain>
    </source>
</reference>
<gene>
    <name evidence="2" type="ORF">SAMN05421594_0903</name>
</gene>
<evidence type="ECO:0000256" key="1">
    <source>
        <dbReference type="SAM" id="MobiDB-lite"/>
    </source>
</evidence>
<evidence type="ECO:0000313" key="3">
    <source>
        <dbReference type="Proteomes" id="UP000198769"/>
    </source>
</evidence>
<evidence type="ECO:0000313" key="2">
    <source>
        <dbReference type="EMBL" id="SFN08386.1"/>
    </source>
</evidence>
<accession>A0A1I4W5E8</accession>
<dbReference type="AlphaFoldDB" id="A0A1I4W5E8"/>
<keyword evidence="3" id="KW-1185">Reference proteome</keyword>
<dbReference type="Proteomes" id="UP000198769">
    <property type="component" value="Unassembled WGS sequence"/>
</dbReference>
<organism evidence="2 3">
    <name type="scientific">Chryseobacterium oleae</name>
    <dbReference type="NCBI Taxonomy" id="491207"/>
    <lineage>
        <taxon>Bacteria</taxon>
        <taxon>Pseudomonadati</taxon>
        <taxon>Bacteroidota</taxon>
        <taxon>Flavobacteriia</taxon>
        <taxon>Flavobacteriales</taxon>
        <taxon>Weeksellaceae</taxon>
        <taxon>Chryseobacterium group</taxon>
        <taxon>Chryseobacterium</taxon>
    </lineage>
</organism>
<sequence length="208" mass="24224">MAISWHRKEQYWAKNISNLMKKIFFLRFLLFGLLIFSMVNCSPKNETVKTQSADNLTKPSADTVSEVHQPEIKAPENWKDIFKSVPKEWTMLTKKDSGYIIYIPCDYQNQKIILSHEGKYALEHIIGQDAYYFEIKNITKKGSTYLFELHEESAEKGQENVNYTLDIKDNNQAVWGVYNDVRKLTEITTTDSGFESKYKTVEEPPCLD</sequence>
<protein>
    <submittedName>
        <fullName evidence="2">Uncharacterized protein</fullName>
    </submittedName>
</protein>
<name>A0A1I4W5E8_CHROL</name>
<proteinExistence type="predicted"/>